<comment type="caution">
    <text evidence="5">The sequence shown here is derived from an EMBL/GenBank/DDBJ whole genome shotgun (WGS) entry which is preliminary data.</text>
</comment>
<dbReference type="AlphaFoldDB" id="A0A2T9YRY8"/>
<dbReference type="GO" id="GO:0006606">
    <property type="term" value="P:protein import into nucleus"/>
    <property type="evidence" value="ECO:0007669"/>
    <property type="project" value="TreeGrafter"/>
</dbReference>
<evidence type="ECO:0000256" key="1">
    <source>
        <dbReference type="ARBA" id="ARBA00004259"/>
    </source>
</evidence>
<reference evidence="5 6" key="1">
    <citation type="journal article" date="2018" name="MBio">
        <title>Comparative Genomics Reveals the Core Gene Toolbox for the Fungus-Insect Symbiosis.</title>
        <authorList>
            <person name="Wang Y."/>
            <person name="Stata M."/>
            <person name="Wang W."/>
            <person name="Stajich J.E."/>
            <person name="White M.M."/>
            <person name="Moncalvo J.M."/>
        </authorList>
    </citation>
    <scope>NUCLEOTIDE SEQUENCE [LARGE SCALE GENOMIC DNA]</scope>
    <source>
        <strain evidence="5 6">SWE-8-4</strain>
    </source>
</reference>
<dbReference type="Pfam" id="PF04097">
    <property type="entry name" value="Nic96"/>
    <property type="match status" value="1"/>
</dbReference>
<keyword evidence="4" id="KW-0472">Membrane</keyword>
<gene>
    <name evidence="5" type="ORF">BB561_002029</name>
</gene>
<protein>
    <recommendedName>
        <fullName evidence="4">Nuclear pore protein</fullName>
    </recommendedName>
</protein>
<keyword evidence="4" id="KW-0906">Nuclear pore complex</keyword>
<dbReference type="Proteomes" id="UP000245383">
    <property type="component" value="Unassembled WGS sequence"/>
</dbReference>
<evidence type="ECO:0000313" key="6">
    <source>
        <dbReference type="Proteomes" id="UP000245383"/>
    </source>
</evidence>
<dbReference type="InterPro" id="IPR007231">
    <property type="entry name" value="Nucleoporin_int_Nup93/Nic96"/>
</dbReference>
<comment type="similarity">
    <text evidence="2 4">Belongs to the nucleoporin interacting component (NIC) family.</text>
</comment>
<dbReference type="GO" id="GO:0017056">
    <property type="term" value="F:structural constituent of nuclear pore"/>
    <property type="evidence" value="ECO:0007669"/>
    <property type="project" value="InterPro"/>
</dbReference>
<keyword evidence="6" id="KW-1185">Reference proteome</keyword>
<organism evidence="5 6">
    <name type="scientific">Smittium simulii</name>
    <dbReference type="NCBI Taxonomy" id="133385"/>
    <lineage>
        <taxon>Eukaryota</taxon>
        <taxon>Fungi</taxon>
        <taxon>Fungi incertae sedis</taxon>
        <taxon>Zoopagomycota</taxon>
        <taxon>Kickxellomycotina</taxon>
        <taxon>Harpellomycetes</taxon>
        <taxon>Harpellales</taxon>
        <taxon>Legeriomycetaceae</taxon>
        <taxon>Smittium</taxon>
    </lineage>
</organism>
<comment type="subcellular location">
    <subcellularLocation>
        <location evidence="1">Nucleus envelope</location>
    </subcellularLocation>
    <subcellularLocation>
        <location evidence="4">Nucleus</location>
        <location evidence="4">Nuclear pore complex</location>
    </subcellularLocation>
</comment>
<evidence type="ECO:0000256" key="2">
    <source>
        <dbReference type="ARBA" id="ARBA00010186"/>
    </source>
</evidence>
<keyword evidence="4" id="KW-0811">Translocation</keyword>
<evidence type="ECO:0000256" key="4">
    <source>
        <dbReference type="RuleBase" id="RU364035"/>
    </source>
</evidence>
<dbReference type="GO" id="GO:0005643">
    <property type="term" value="C:nuclear pore"/>
    <property type="evidence" value="ECO:0007669"/>
    <property type="project" value="UniProtKB-SubCell"/>
</dbReference>
<dbReference type="PANTHER" id="PTHR11225">
    <property type="entry name" value="NUCLEAR PORE COMPLEX PROTEIN NUP93 NUCLEOPORIN NUP93 DEAD EYE PROTEIN"/>
    <property type="match status" value="1"/>
</dbReference>
<keyword evidence="4" id="KW-0509">mRNA transport</keyword>
<dbReference type="OrthoDB" id="203824at2759"/>
<sequence>MSTSTLEKILEESRKLAYRDGTSSIPPVERNFDSLNYESKKLAINSNRAFGPKEDKIQAFLLEGGVDVRELRDKSNATFFQPLQSQIEPEYTTDVDSYIISQYESCLTNGIDECQGLAIEDFDNSMNFTLNQAWEETKKAVFDDIGQPSYLALQYKTFDENPNLSKADLPQFNRRSTADYVEKSSFSIKSRISQSKPRVEAYIKVIRNLNSSRLNNVPFDLAEESFKASDQTTKLTGDKQISDCWKLIETISRNNLPLLQEKIDFLGSESSAEKRQELINSSRQYLENSYLSYIDRVVEQNVREAAVGGIPSIHSKIRGFLQVKFGKSSSVPEFLEVYDNEAIWAHMYYLLRSGKLKDLLTYALGLEDVLSDSDPNFIGCLNNYIDSPNRTLDIYNQERISASVGMMRINLRMVDPYKYAIYKVVGRCDLSKKTVSEVVQTTEDYLWHQLVMIREVEEKTSYASGLSKYTLSDLQNLLNRFGQKHFDPSGSNPLLYFSVLMISLQFEQAIEFLLQHELYFADAVHFAIALAYYGFLNIVDFGSMTSGLSYVVFLEFQPLIDFNRLIIDFSRSLPEQMMLDSIHYLFLLNLPTLFTKQKSDIENISQQKQLCEDLIVRRLYEFRDYSPALGDVLKDGTKQDGFIDKYSDLLGFGSGQKGVISITKKLADKSKEDGRLSDAVMLYNLAGNYNTVLTALAKQLGNDLFQIIHGKVGINNQKNNLKMSSEYNNPLSNNYDIGETQDILILVLEHYENHENIASKLDQKRVKTCQTLLILLDFADKYITNSYEDALAIIVKTNMFPINSLVNSYLNNLISQPNDLESNSVDTLKAANIAETLRDYDDSIQKSFPDILLATMDTISKLYNGYKSSPFTEQSGDSEYSSNTSYSMINKKSSLSLLRKMSKNLVVFAGMCQFRMPPDIFAKLNRADTLMN</sequence>
<keyword evidence="3 4" id="KW-0539">Nucleus</keyword>
<evidence type="ECO:0000313" key="5">
    <source>
        <dbReference type="EMBL" id="PVU95123.1"/>
    </source>
</evidence>
<accession>A0A2T9YRY8</accession>
<name>A0A2T9YRY8_9FUNG</name>
<dbReference type="EMBL" id="MBFR01000064">
    <property type="protein sequence ID" value="PVU95123.1"/>
    <property type="molecule type" value="Genomic_DNA"/>
</dbReference>
<dbReference type="STRING" id="133385.A0A2T9YRY8"/>
<proteinExistence type="inferred from homology"/>
<evidence type="ECO:0000256" key="3">
    <source>
        <dbReference type="ARBA" id="ARBA00023242"/>
    </source>
</evidence>
<keyword evidence="4" id="KW-0813">Transport</keyword>
<dbReference type="PANTHER" id="PTHR11225:SF4">
    <property type="entry name" value="NUCLEAR PORE COMPLEX PROTEIN NUP93"/>
    <property type="match status" value="1"/>
</dbReference>
<dbReference type="GO" id="GO:0016973">
    <property type="term" value="P:poly(A)+ mRNA export from nucleus"/>
    <property type="evidence" value="ECO:0007669"/>
    <property type="project" value="TreeGrafter"/>
</dbReference>
<keyword evidence="4" id="KW-0653">Protein transport</keyword>